<evidence type="ECO:0000313" key="2">
    <source>
        <dbReference type="EMBL" id="EON70058.1"/>
    </source>
</evidence>
<accession>R7Z7G7</accession>
<protein>
    <submittedName>
        <fullName evidence="2">Uncharacterized protein</fullName>
    </submittedName>
</protein>
<dbReference type="Proteomes" id="UP000016924">
    <property type="component" value="Unassembled WGS sequence"/>
</dbReference>
<evidence type="ECO:0000313" key="3">
    <source>
        <dbReference type="Proteomes" id="UP000016924"/>
    </source>
</evidence>
<keyword evidence="3" id="KW-1185">Reference proteome</keyword>
<dbReference type="GeneID" id="19906607"/>
<dbReference type="OrthoDB" id="3945648at2759"/>
<dbReference type="EMBL" id="JH767665">
    <property type="protein sequence ID" value="EON70058.1"/>
    <property type="molecule type" value="Genomic_DNA"/>
</dbReference>
<sequence>MESIYSESYSGEEPHAFSPTPEEIASGESERRFRFAVGLDDIPGEVKAFVRLNRLGRFNEAEEFFETSLQGNIDLFPVTAECADFLLEQGLYGNLSRFLRSQMLDREYAKSADEQPEEERHLLKLLLALSEIRTQGSLSSALKEARAAKLFLQRKGKTAGSLDEVEV</sequence>
<name>R7Z7G7_CONA1</name>
<dbReference type="AlphaFoldDB" id="R7Z7G7"/>
<feature type="region of interest" description="Disordered" evidence="1">
    <location>
        <begin position="1"/>
        <end position="25"/>
    </location>
</feature>
<dbReference type="HOGENOM" id="CLU_1594437_0_0_1"/>
<dbReference type="OMA" id="NEAEEFF"/>
<dbReference type="RefSeq" id="XP_007785375.1">
    <property type="nucleotide sequence ID" value="XM_007787185.1"/>
</dbReference>
<organism evidence="2 3">
    <name type="scientific">Coniosporium apollinis (strain CBS 100218)</name>
    <name type="common">Rock-inhabiting black yeast</name>
    <dbReference type="NCBI Taxonomy" id="1168221"/>
    <lineage>
        <taxon>Eukaryota</taxon>
        <taxon>Fungi</taxon>
        <taxon>Dikarya</taxon>
        <taxon>Ascomycota</taxon>
        <taxon>Pezizomycotina</taxon>
        <taxon>Dothideomycetes</taxon>
        <taxon>Dothideomycetes incertae sedis</taxon>
        <taxon>Coniosporium</taxon>
    </lineage>
</organism>
<gene>
    <name evidence="2" type="ORF">W97_09296</name>
</gene>
<evidence type="ECO:0000256" key="1">
    <source>
        <dbReference type="SAM" id="MobiDB-lite"/>
    </source>
</evidence>
<feature type="compositionally biased region" description="Low complexity" evidence="1">
    <location>
        <begin position="1"/>
        <end position="11"/>
    </location>
</feature>
<dbReference type="STRING" id="1168221.R7Z7G7"/>
<reference evidence="3" key="1">
    <citation type="submission" date="2012-06" db="EMBL/GenBank/DDBJ databases">
        <title>The genome sequence of Coniosporium apollinis CBS 100218.</title>
        <authorList>
            <consortium name="The Broad Institute Genome Sequencing Platform"/>
            <person name="Cuomo C."/>
            <person name="Gorbushina A."/>
            <person name="Noack S."/>
            <person name="Walker B."/>
            <person name="Young S.K."/>
            <person name="Zeng Q."/>
            <person name="Gargeya S."/>
            <person name="Fitzgerald M."/>
            <person name="Haas B."/>
            <person name="Abouelleil A."/>
            <person name="Alvarado L."/>
            <person name="Arachchi H.M."/>
            <person name="Berlin A.M."/>
            <person name="Chapman S.B."/>
            <person name="Goldberg J."/>
            <person name="Griggs A."/>
            <person name="Gujja S."/>
            <person name="Hansen M."/>
            <person name="Howarth C."/>
            <person name="Imamovic A."/>
            <person name="Larimer J."/>
            <person name="McCowan C."/>
            <person name="Montmayeur A."/>
            <person name="Murphy C."/>
            <person name="Neiman D."/>
            <person name="Pearson M."/>
            <person name="Priest M."/>
            <person name="Roberts A."/>
            <person name="Saif S."/>
            <person name="Shea T."/>
            <person name="Sisk P."/>
            <person name="Sykes S."/>
            <person name="Wortman J."/>
            <person name="Nusbaum C."/>
            <person name="Birren B."/>
        </authorList>
    </citation>
    <scope>NUCLEOTIDE SEQUENCE [LARGE SCALE GENOMIC DNA]</scope>
    <source>
        <strain evidence="3">CBS 100218</strain>
    </source>
</reference>
<proteinExistence type="predicted"/>